<keyword evidence="4" id="KW-0547">Nucleotide-binding</keyword>
<reference evidence="7 8" key="1">
    <citation type="submission" date="2023-03" db="EMBL/GenBank/DDBJ databases">
        <title>Strain FZY0004 represents a novel species in the genus Thalassospira isolated from seawater.</title>
        <authorList>
            <person name="Fu Z.-Y."/>
        </authorList>
    </citation>
    <scope>NUCLEOTIDE SEQUENCE [LARGE SCALE GENOMIC DNA]</scope>
    <source>
        <strain evidence="7 8">FZY0004</strain>
    </source>
</reference>
<evidence type="ECO:0000313" key="7">
    <source>
        <dbReference type="EMBL" id="MDG4717834.1"/>
    </source>
</evidence>
<dbReference type="InterPro" id="IPR017871">
    <property type="entry name" value="ABC_transporter-like_CS"/>
</dbReference>
<dbReference type="GO" id="GO:0005524">
    <property type="term" value="F:ATP binding"/>
    <property type="evidence" value="ECO:0007669"/>
    <property type="project" value="UniProtKB-KW"/>
</dbReference>
<organism evidence="7 8">
    <name type="scientific">Thalassospira aquimaris</name>
    <dbReference type="NCBI Taxonomy" id="3037796"/>
    <lineage>
        <taxon>Bacteria</taxon>
        <taxon>Pseudomonadati</taxon>
        <taxon>Pseudomonadota</taxon>
        <taxon>Alphaproteobacteria</taxon>
        <taxon>Rhodospirillales</taxon>
        <taxon>Thalassospiraceae</taxon>
        <taxon>Thalassospira</taxon>
    </lineage>
</organism>
<keyword evidence="5 7" id="KW-0067">ATP-binding</keyword>
<keyword evidence="2" id="KW-0762">Sugar transport</keyword>
<proteinExistence type="predicted"/>
<dbReference type="InterPro" id="IPR003439">
    <property type="entry name" value="ABC_transporter-like_ATP-bd"/>
</dbReference>
<gene>
    <name evidence="7" type="ORF">P7680_02435</name>
</gene>
<dbReference type="PROSITE" id="PS50893">
    <property type="entry name" value="ABC_TRANSPORTER_2"/>
    <property type="match status" value="2"/>
</dbReference>
<comment type="caution">
    <text evidence="7">The sequence shown here is derived from an EMBL/GenBank/DDBJ whole genome shotgun (WGS) entry which is preliminary data.</text>
</comment>
<evidence type="ECO:0000256" key="4">
    <source>
        <dbReference type="ARBA" id="ARBA00022741"/>
    </source>
</evidence>
<name>A0ABT6G726_9PROT</name>
<protein>
    <submittedName>
        <fullName evidence="7">Sugar ABC transporter ATP-binding protein</fullName>
    </submittedName>
</protein>
<keyword evidence="3" id="KW-0677">Repeat</keyword>
<dbReference type="Gene3D" id="3.40.50.300">
    <property type="entry name" value="P-loop containing nucleotide triphosphate hydrolases"/>
    <property type="match status" value="2"/>
</dbReference>
<dbReference type="RefSeq" id="WP_114103803.1">
    <property type="nucleotide sequence ID" value="NZ_JARSBO010000001.1"/>
</dbReference>
<feature type="domain" description="ABC transporter" evidence="6">
    <location>
        <begin position="263"/>
        <end position="488"/>
    </location>
</feature>
<dbReference type="InterPro" id="IPR003593">
    <property type="entry name" value="AAA+_ATPase"/>
</dbReference>
<dbReference type="PANTHER" id="PTHR43790">
    <property type="entry name" value="CARBOHYDRATE TRANSPORT ATP-BINDING PROTEIN MG119-RELATED"/>
    <property type="match status" value="1"/>
</dbReference>
<dbReference type="PROSITE" id="PS00211">
    <property type="entry name" value="ABC_TRANSPORTER_1"/>
    <property type="match status" value="1"/>
</dbReference>
<dbReference type="EMBL" id="JARSBO010000001">
    <property type="protein sequence ID" value="MDG4717834.1"/>
    <property type="molecule type" value="Genomic_DNA"/>
</dbReference>
<dbReference type="InterPro" id="IPR027417">
    <property type="entry name" value="P-loop_NTPase"/>
</dbReference>
<dbReference type="SMART" id="SM00382">
    <property type="entry name" value="AAA"/>
    <property type="match status" value="2"/>
</dbReference>
<dbReference type="InterPro" id="IPR050107">
    <property type="entry name" value="ABC_carbohydrate_import_ATPase"/>
</dbReference>
<evidence type="ECO:0000256" key="2">
    <source>
        <dbReference type="ARBA" id="ARBA00022597"/>
    </source>
</evidence>
<dbReference type="Proteomes" id="UP001529180">
    <property type="component" value="Unassembled WGS sequence"/>
</dbReference>
<keyword evidence="1" id="KW-0813">Transport</keyword>
<evidence type="ECO:0000313" key="8">
    <source>
        <dbReference type="Proteomes" id="UP001529180"/>
    </source>
</evidence>
<evidence type="ECO:0000256" key="5">
    <source>
        <dbReference type="ARBA" id="ARBA00022840"/>
    </source>
</evidence>
<dbReference type="Pfam" id="PF00005">
    <property type="entry name" value="ABC_tran"/>
    <property type="match status" value="1"/>
</dbReference>
<evidence type="ECO:0000256" key="3">
    <source>
        <dbReference type="ARBA" id="ARBA00022737"/>
    </source>
</evidence>
<feature type="domain" description="ABC transporter" evidence="6">
    <location>
        <begin position="16"/>
        <end position="257"/>
    </location>
</feature>
<dbReference type="CDD" id="cd03216">
    <property type="entry name" value="ABC_Carb_Monos_I"/>
    <property type="match status" value="1"/>
</dbReference>
<dbReference type="SUPFAM" id="SSF52540">
    <property type="entry name" value="P-loop containing nucleoside triphosphate hydrolases"/>
    <property type="match status" value="2"/>
</dbReference>
<evidence type="ECO:0000259" key="6">
    <source>
        <dbReference type="PROSITE" id="PS50893"/>
    </source>
</evidence>
<evidence type="ECO:0000256" key="1">
    <source>
        <dbReference type="ARBA" id="ARBA00022448"/>
    </source>
</evidence>
<sequence>MIQNKKVIGTHEVPIITLAEVAVSFGAVKALSDVDFRIMPGECVGVVGHNGAGKSTFVNVINGRLSPTSGIVNYAGDNAQADFRNADRARTVGIRSVFQELSLCPNLTVLENLRIPYRNMPLKNWRKEAGQVVKKSLDEIFPGNGINPYSVVADLPIAERQMVEIAIAFSQRDIDARLVILDEPTSSLDGSIAEQLLSYIKRFCEEGGSIIFISHMLGEIFDVATRIVVMKDGRIIDDNLVSKFSRDTLVDAMGHVVPDTPEIQVAKKNRSFGEEVLRMENGLSARKGEIIGLAGLAGHGQAEVLAACTLARSSDWLASRNPQVVFVAGDRARDGLMPLWSIMRNLSLQTLVEFSRGFWINRIKEASLADRWHSKIGIKTDNLMNPILSLSGGNQQKVLFSRALASSAPIVVMDDPMRGVDVGTKMEVYRMIRSEAEKGRTFLWYSTETDEILECDRVFVFREGEIVSELTGDEITEDNLLRTSFAMQESIQ</sequence>
<dbReference type="PANTHER" id="PTHR43790:SF9">
    <property type="entry name" value="GALACTOFURANOSE TRANSPORTER ATP-BINDING PROTEIN YTFR"/>
    <property type="match status" value="1"/>
</dbReference>
<accession>A0ABT6G726</accession>
<keyword evidence="8" id="KW-1185">Reference proteome</keyword>